<dbReference type="EMBL" id="PDYG01000001">
    <property type="protein sequence ID" value="PHU38892.1"/>
    <property type="molecule type" value="Genomic_DNA"/>
</dbReference>
<gene>
    <name evidence="1" type="ORF">CSX02_00115</name>
</gene>
<name>A0A2G3E6H6_9FIRM</name>
<keyword evidence="2" id="KW-1185">Reference proteome</keyword>
<comment type="caution">
    <text evidence="1">The sequence shown here is derived from an EMBL/GenBank/DDBJ whole genome shotgun (WGS) entry which is preliminary data.</text>
</comment>
<sequence>MKNDLFNSTFEMELRIALLLCTGEEHPFSLERILAMDFIACYSKNFGFSDYNLHGDNSFMYGELSSRRGLIKDAIGPLVYRGIVEAKINRGYLYQITDIGKKYISSLESEYSKEYRKIAEMVIKELDDYSDEELMRIIQFKSDSEREGAV</sequence>
<evidence type="ECO:0000313" key="2">
    <source>
        <dbReference type="Proteomes" id="UP000224563"/>
    </source>
</evidence>
<dbReference type="InterPro" id="IPR046904">
    <property type="entry name" value="ABC-3C_MC2"/>
</dbReference>
<reference evidence="1 2" key="1">
    <citation type="submission" date="2017-10" db="EMBL/GenBank/DDBJ databases">
        <title>Resolving the taxonomy of Roseburia spp., Eubacterium rectale and Agathobacter spp. through phylogenomic analysis.</title>
        <authorList>
            <person name="Sheridan P.O."/>
            <person name="Walker A.W."/>
            <person name="Duncan S.H."/>
            <person name="Scott K.P."/>
            <person name="Toole P.W.O."/>
            <person name="Luis P."/>
            <person name="Flint H.J."/>
        </authorList>
    </citation>
    <scope>NUCLEOTIDE SEQUENCE [LARGE SCALE GENOMIC DNA]</scope>
    <source>
        <strain evidence="1 2">JK623</strain>
    </source>
</reference>
<organism evidence="1 2">
    <name type="scientific">Agathobacter ruminis</name>
    <dbReference type="NCBI Taxonomy" id="1712665"/>
    <lineage>
        <taxon>Bacteria</taxon>
        <taxon>Bacillati</taxon>
        <taxon>Bacillota</taxon>
        <taxon>Clostridia</taxon>
        <taxon>Lachnospirales</taxon>
        <taxon>Lachnospiraceae</taxon>
        <taxon>Agathobacter</taxon>
    </lineage>
</organism>
<dbReference type="Pfam" id="PF20288">
    <property type="entry name" value="MC2"/>
    <property type="match status" value="1"/>
</dbReference>
<evidence type="ECO:0000313" key="1">
    <source>
        <dbReference type="EMBL" id="PHU38892.1"/>
    </source>
</evidence>
<proteinExistence type="predicted"/>
<dbReference type="AlphaFoldDB" id="A0A2G3E6H6"/>
<dbReference type="Proteomes" id="UP000224563">
    <property type="component" value="Unassembled WGS sequence"/>
</dbReference>
<accession>A0A2G3E6H6</accession>
<reference evidence="1 2" key="2">
    <citation type="submission" date="2017-10" db="EMBL/GenBank/DDBJ databases">
        <authorList>
            <person name="Banno H."/>
            <person name="Chua N.-H."/>
        </authorList>
    </citation>
    <scope>NUCLEOTIDE SEQUENCE [LARGE SCALE GENOMIC DNA]</scope>
    <source>
        <strain evidence="1 2">JK623</strain>
    </source>
</reference>
<dbReference type="RefSeq" id="WP_099385157.1">
    <property type="nucleotide sequence ID" value="NZ_JANSWH010000050.1"/>
</dbReference>
<protein>
    <submittedName>
        <fullName evidence="1">Uncharacterized protein</fullName>
    </submittedName>
</protein>